<comment type="caution">
    <text evidence="6">The sequence shown here is derived from an EMBL/GenBank/DDBJ whole genome shotgun (WGS) entry which is preliminary data.</text>
</comment>
<evidence type="ECO:0000313" key="7">
    <source>
        <dbReference type="Proteomes" id="UP001375743"/>
    </source>
</evidence>
<organism evidence="6 7">
    <name type="scientific">Benzoatithermus flavus</name>
    <dbReference type="NCBI Taxonomy" id="3108223"/>
    <lineage>
        <taxon>Bacteria</taxon>
        <taxon>Pseudomonadati</taxon>
        <taxon>Pseudomonadota</taxon>
        <taxon>Alphaproteobacteria</taxon>
        <taxon>Geminicoccales</taxon>
        <taxon>Geminicoccaceae</taxon>
        <taxon>Benzoatithermus</taxon>
    </lineage>
</organism>
<dbReference type="InterPro" id="IPR036390">
    <property type="entry name" value="WH_DNA-bd_sf"/>
</dbReference>
<evidence type="ECO:0000256" key="3">
    <source>
        <dbReference type="ARBA" id="ARBA00023125"/>
    </source>
</evidence>
<proteinExistence type="inferred from homology"/>
<accession>A0ABU8XUG4</accession>
<dbReference type="Proteomes" id="UP001375743">
    <property type="component" value="Unassembled WGS sequence"/>
</dbReference>
<keyword evidence="2" id="KW-0805">Transcription regulation</keyword>
<evidence type="ECO:0000313" key="6">
    <source>
        <dbReference type="EMBL" id="MEK0084589.1"/>
    </source>
</evidence>
<dbReference type="Pfam" id="PF00126">
    <property type="entry name" value="HTH_1"/>
    <property type="match status" value="1"/>
</dbReference>
<dbReference type="PRINTS" id="PR00039">
    <property type="entry name" value="HTHLYSR"/>
</dbReference>
<reference evidence="6 7" key="1">
    <citation type="submission" date="2024-01" db="EMBL/GenBank/DDBJ databases">
        <title>Multi-omics insights into the function and evolution of sodium benzoate biodegradation pathways in Benzoatithermus flavus gen. nov., sp. nov. from hot spring.</title>
        <authorList>
            <person name="Hu C.-J."/>
            <person name="Li W.-J."/>
        </authorList>
    </citation>
    <scope>NUCLEOTIDE SEQUENCE [LARGE SCALE GENOMIC DNA]</scope>
    <source>
        <strain evidence="6 7">SYSU G07066</strain>
    </source>
</reference>
<evidence type="ECO:0000256" key="4">
    <source>
        <dbReference type="ARBA" id="ARBA00023163"/>
    </source>
</evidence>
<dbReference type="RefSeq" id="WP_418160439.1">
    <property type="nucleotide sequence ID" value="NZ_JBBLZC010000016.1"/>
</dbReference>
<keyword evidence="4" id="KW-0804">Transcription</keyword>
<gene>
    <name evidence="6" type="ORF">U1T56_15650</name>
</gene>
<dbReference type="Gene3D" id="3.40.190.10">
    <property type="entry name" value="Periplasmic binding protein-like II"/>
    <property type="match status" value="2"/>
</dbReference>
<protein>
    <submittedName>
        <fullName evidence="6">LysR substrate-binding domain-containing protein</fullName>
    </submittedName>
</protein>
<dbReference type="Pfam" id="PF03466">
    <property type="entry name" value="LysR_substrate"/>
    <property type="match status" value="1"/>
</dbReference>
<dbReference type="PANTHER" id="PTHR30537:SF26">
    <property type="entry name" value="GLYCINE CLEAVAGE SYSTEM TRANSCRIPTIONAL ACTIVATOR"/>
    <property type="match status" value="1"/>
</dbReference>
<name>A0ABU8XUG4_9PROT</name>
<dbReference type="SUPFAM" id="SSF53850">
    <property type="entry name" value="Periplasmic binding protein-like II"/>
    <property type="match status" value="1"/>
</dbReference>
<keyword evidence="7" id="KW-1185">Reference proteome</keyword>
<dbReference type="PROSITE" id="PS50931">
    <property type="entry name" value="HTH_LYSR"/>
    <property type="match status" value="1"/>
</dbReference>
<dbReference type="PANTHER" id="PTHR30537">
    <property type="entry name" value="HTH-TYPE TRANSCRIPTIONAL REGULATOR"/>
    <property type="match status" value="1"/>
</dbReference>
<dbReference type="InterPro" id="IPR058163">
    <property type="entry name" value="LysR-type_TF_proteobact-type"/>
</dbReference>
<dbReference type="EMBL" id="JBBLZC010000016">
    <property type="protein sequence ID" value="MEK0084589.1"/>
    <property type="molecule type" value="Genomic_DNA"/>
</dbReference>
<sequence>MAYPLALLVWLRTFEASARHLSFAQAAQELGLTPATVSQQIKALESHLGFALFERLPRGVRLTTVGRAYAPAVRKALDELSVATVGLFGSSGRRSLTIRCSVSFAALCLSPRLEAFRTAHPDIGLRVYSSIWSDDLDDDRIDLDIRYGDGRWDGFDVEPLSAPVSVPVCPPDTRFGDDPASDLLPIVARRPIHILGCENLWIDLSRKLGWPEGSIDGGVSVDTSVIALEMVAAGIGSAMISRDLTLLHAAAGRVMVPPGIALRHDQRHFLLTPRRGRHPSADVLLLRDWLLRTFRTGLQA</sequence>
<dbReference type="Gene3D" id="1.10.10.10">
    <property type="entry name" value="Winged helix-like DNA-binding domain superfamily/Winged helix DNA-binding domain"/>
    <property type="match status" value="1"/>
</dbReference>
<keyword evidence="3" id="KW-0238">DNA-binding</keyword>
<comment type="similarity">
    <text evidence="1">Belongs to the LysR transcriptional regulatory family.</text>
</comment>
<feature type="domain" description="HTH lysR-type" evidence="5">
    <location>
        <begin position="10"/>
        <end position="63"/>
    </location>
</feature>
<evidence type="ECO:0000256" key="2">
    <source>
        <dbReference type="ARBA" id="ARBA00023015"/>
    </source>
</evidence>
<dbReference type="InterPro" id="IPR000847">
    <property type="entry name" value="LysR_HTH_N"/>
</dbReference>
<evidence type="ECO:0000256" key="1">
    <source>
        <dbReference type="ARBA" id="ARBA00009437"/>
    </source>
</evidence>
<dbReference type="InterPro" id="IPR036388">
    <property type="entry name" value="WH-like_DNA-bd_sf"/>
</dbReference>
<dbReference type="SUPFAM" id="SSF46785">
    <property type="entry name" value="Winged helix' DNA-binding domain"/>
    <property type="match status" value="1"/>
</dbReference>
<evidence type="ECO:0000259" key="5">
    <source>
        <dbReference type="PROSITE" id="PS50931"/>
    </source>
</evidence>
<dbReference type="InterPro" id="IPR005119">
    <property type="entry name" value="LysR_subst-bd"/>
</dbReference>